<dbReference type="InterPro" id="IPR020806">
    <property type="entry name" value="PKS_PP-bd"/>
</dbReference>
<dbReference type="InterPro" id="IPR020845">
    <property type="entry name" value="AMP-binding_CS"/>
</dbReference>
<protein>
    <submittedName>
        <fullName evidence="6">Polyketide synthase PksJ</fullName>
    </submittedName>
</protein>
<proteinExistence type="inferred from homology"/>
<dbReference type="SUPFAM" id="SSF47336">
    <property type="entry name" value="ACP-like"/>
    <property type="match status" value="1"/>
</dbReference>
<dbReference type="GO" id="GO:0006633">
    <property type="term" value="P:fatty acid biosynthetic process"/>
    <property type="evidence" value="ECO:0007669"/>
    <property type="project" value="TreeGrafter"/>
</dbReference>
<dbReference type="Gene3D" id="1.10.1200.10">
    <property type="entry name" value="ACP-like"/>
    <property type="match status" value="1"/>
</dbReference>
<name>A0A2Z2NMI0_9GAMM</name>
<dbReference type="InterPro" id="IPR000873">
    <property type="entry name" value="AMP-dep_synth/lig_dom"/>
</dbReference>
<dbReference type="Pfam" id="PF00550">
    <property type="entry name" value="PP-binding"/>
    <property type="match status" value="1"/>
</dbReference>
<keyword evidence="2" id="KW-0596">Phosphopantetheine</keyword>
<dbReference type="PANTHER" id="PTHR22754">
    <property type="entry name" value="DISCO-INTERACTING PROTEIN 2 DIP2 -RELATED"/>
    <property type="match status" value="1"/>
</dbReference>
<dbReference type="Gene3D" id="3.30.300.30">
    <property type="match status" value="1"/>
</dbReference>
<evidence type="ECO:0000256" key="1">
    <source>
        <dbReference type="ARBA" id="ARBA00006432"/>
    </source>
</evidence>
<dbReference type="InterPro" id="IPR042099">
    <property type="entry name" value="ANL_N_sf"/>
</dbReference>
<gene>
    <name evidence="6" type="primary">pksJ_2</name>
    <name evidence="6" type="ORF">IMCC3135_12440</name>
</gene>
<dbReference type="PANTHER" id="PTHR22754:SF32">
    <property type="entry name" value="DISCO-INTERACTING PROTEIN 2"/>
    <property type="match status" value="1"/>
</dbReference>
<evidence type="ECO:0000313" key="6">
    <source>
        <dbReference type="EMBL" id="ASJ72576.1"/>
    </source>
</evidence>
<feature type="domain" description="Carrier" evidence="5">
    <location>
        <begin position="593"/>
        <end position="668"/>
    </location>
</feature>
<dbReference type="Proteomes" id="UP000250079">
    <property type="component" value="Chromosome"/>
</dbReference>
<evidence type="ECO:0000256" key="2">
    <source>
        <dbReference type="ARBA" id="ARBA00022450"/>
    </source>
</evidence>
<organism evidence="6 7">
    <name type="scientific">Granulosicoccus antarcticus IMCC3135</name>
    <dbReference type="NCBI Taxonomy" id="1192854"/>
    <lineage>
        <taxon>Bacteria</taxon>
        <taxon>Pseudomonadati</taxon>
        <taxon>Pseudomonadota</taxon>
        <taxon>Gammaproteobacteria</taxon>
        <taxon>Chromatiales</taxon>
        <taxon>Granulosicoccaceae</taxon>
        <taxon>Granulosicoccus</taxon>
    </lineage>
</organism>
<dbReference type="PROSITE" id="PS00455">
    <property type="entry name" value="AMP_BINDING"/>
    <property type="match status" value="1"/>
</dbReference>
<keyword evidence="3" id="KW-0597">Phosphoprotein</keyword>
<comment type="similarity">
    <text evidence="1">Belongs to the ATP-dependent AMP-binding enzyme family.</text>
</comment>
<dbReference type="GO" id="GO:0031177">
    <property type="term" value="F:phosphopantetheine binding"/>
    <property type="evidence" value="ECO:0007669"/>
    <property type="project" value="InterPro"/>
</dbReference>
<dbReference type="RefSeq" id="WP_088917876.1">
    <property type="nucleotide sequence ID" value="NZ_CP018632.1"/>
</dbReference>
<reference evidence="6 7" key="1">
    <citation type="submission" date="2016-12" db="EMBL/GenBank/DDBJ databases">
        <authorList>
            <person name="Song W.-J."/>
            <person name="Kurnit D.M."/>
        </authorList>
    </citation>
    <scope>NUCLEOTIDE SEQUENCE [LARGE SCALE GENOMIC DNA]</scope>
    <source>
        <strain evidence="6 7">IMCC3135</strain>
    </source>
</reference>
<dbReference type="SMART" id="SM00823">
    <property type="entry name" value="PKS_PP"/>
    <property type="match status" value="1"/>
</dbReference>
<sequence length="670" mass="72966">MTYSTLTEVLLDRAKSDSYVNLVNGQEQRQRLPYSELLQRAKARLGQFQAAGLQVGSQLIIQTGDNAAFLEGFWACLLGGITAVPVSGGNSAEHRSKLFRIAQKLNEPGLFTDKQTLVRLADFAAANDFQDTFDKLSKLGFASDQSAPVELAVTVHQPQESDTAFIQFSSGSTSTPKGVVLSHKNLLTNLRSIVHNAQLSASEHQFSWMPLTHDMGLIGFHLTPVFMDNNHSLMPTDVFVRRPGAWLSEVQEAGATILCSPNFGFQHLLKSFKADKHETLDLSCVRLIFNGAEPISVSLCHRFMQTLAPFGLDPDAMFPVYGLAEASLAVTFPSLDATFSTLVIDRTKLGIGQSVTILESRRAQPADAVFAQTVRDDRGVEFVSEGKPVANTHILITGADGAPLADDVTGHICIRGDNVTKGYYAEPELNQAVITADGWLDTGDLGFIHDAQLYITGRSKDIIFVNGQNVYPHDLEEIILQAGLVERGKLAISSQQVAETGQEKLLVFVLHRTDPADLAEQARAMTRLLSEAAGVSVHAVVPVSRIPKTTSGKVQRYLLVQSLEQGEFDILEQQASPDPDEGSEAISADDTAGESQDTASRLLTICNEQVEDMTVKLDDNLFDLGISSLTLAQIHAAIEDTWPEQVDITDLFDYPTVAELAIFLDERNAA</sequence>
<dbReference type="InterPro" id="IPR036736">
    <property type="entry name" value="ACP-like_sf"/>
</dbReference>
<evidence type="ECO:0000256" key="3">
    <source>
        <dbReference type="ARBA" id="ARBA00022553"/>
    </source>
</evidence>
<dbReference type="SUPFAM" id="SSF56801">
    <property type="entry name" value="Acetyl-CoA synthetase-like"/>
    <property type="match status" value="1"/>
</dbReference>
<dbReference type="GO" id="GO:0005886">
    <property type="term" value="C:plasma membrane"/>
    <property type="evidence" value="ECO:0007669"/>
    <property type="project" value="TreeGrafter"/>
</dbReference>
<keyword evidence="7" id="KW-1185">Reference proteome</keyword>
<dbReference type="InterPro" id="IPR009081">
    <property type="entry name" value="PP-bd_ACP"/>
</dbReference>
<dbReference type="PROSITE" id="PS50075">
    <property type="entry name" value="CARRIER"/>
    <property type="match status" value="1"/>
</dbReference>
<dbReference type="InterPro" id="IPR045851">
    <property type="entry name" value="AMP-bd_C_sf"/>
</dbReference>
<evidence type="ECO:0000313" key="7">
    <source>
        <dbReference type="Proteomes" id="UP000250079"/>
    </source>
</evidence>
<dbReference type="EMBL" id="CP018632">
    <property type="protein sequence ID" value="ASJ72576.1"/>
    <property type="molecule type" value="Genomic_DNA"/>
</dbReference>
<feature type="region of interest" description="Disordered" evidence="4">
    <location>
        <begin position="574"/>
        <end position="596"/>
    </location>
</feature>
<evidence type="ECO:0000256" key="4">
    <source>
        <dbReference type="SAM" id="MobiDB-lite"/>
    </source>
</evidence>
<dbReference type="Gene3D" id="3.40.50.12780">
    <property type="entry name" value="N-terminal domain of ligase-like"/>
    <property type="match status" value="1"/>
</dbReference>
<evidence type="ECO:0000259" key="5">
    <source>
        <dbReference type="PROSITE" id="PS50075"/>
    </source>
</evidence>
<dbReference type="Pfam" id="PF00501">
    <property type="entry name" value="AMP-binding"/>
    <property type="match status" value="1"/>
</dbReference>
<accession>A0A2Z2NMI0</accession>
<dbReference type="AlphaFoldDB" id="A0A2Z2NMI0"/>
<dbReference type="GO" id="GO:0070566">
    <property type="term" value="F:adenylyltransferase activity"/>
    <property type="evidence" value="ECO:0007669"/>
    <property type="project" value="TreeGrafter"/>
</dbReference>
<dbReference type="KEGG" id="gai:IMCC3135_12440"/>
<dbReference type="OrthoDB" id="5296889at2"/>